<feature type="region of interest" description="Disordered" evidence="3">
    <location>
        <begin position="1196"/>
        <end position="1312"/>
    </location>
</feature>
<feature type="region of interest" description="Disordered" evidence="3">
    <location>
        <begin position="804"/>
        <end position="824"/>
    </location>
</feature>
<feature type="region of interest" description="Disordered" evidence="3">
    <location>
        <begin position="1114"/>
        <end position="1133"/>
    </location>
</feature>
<evidence type="ECO:0000256" key="1">
    <source>
        <dbReference type="ARBA" id="ARBA00023117"/>
    </source>
</evidence>
<dbReference type="Proteomes" id="UP000008909">
    <property type="component" value="Unassembled WGS sequence"/>
</dbReference>
<dbReference type="InterPro" id="IPR051831">
    <property type="entry name" value="Bromodomain_contain_prot"/>
</dbReference>
<proteinExistence type="predicted"/>
<reference key="2">
    <citation type="submission" date="2011-10" db="EMBL/GenBank/DDBJ databases">
        <title>The genome and transcriptome sequence of Clonorchis sinensis provide insights into the carcinogenic liver fluke.</title>
        <authorList>
            <person name="Wang X."/>
            <person name="Huang Y."/>
            <person name="Chen W."/>
            <person name="Liu H."/>
            <person name="Guo L."/>
            <person name="Chen Y."/>
            <person name="Luo F."/>
            <person name="Zhou W."/>
            <person name="Sun J."/>
            <person name="Mao Q."/>
            <person name="Liang P."/>
            <person name="Zhou C."/>
            <person name="Tian Y."/>
            <person name="Men J."/>
            <person name="Lv X."/>
            <person name="Huang L."/>
            <person name="Zhou J."/>
            <person name="Hu Y."/>
            <person name="Li R."/>
            <person name="Zhang F."/>
            <person name="Lei H."/>
            <person name="Li X."/>
            <person name="Hu X."/>
            <person name="Liang C."/>
            <person name="Xu J."/>
            <person name="Wu Z."/>
            <person name="Yu X."/>
        </authorList>
    </citation>
    <scope>NUCLEOTIDE SEQUENCE</scope>
    <source>
        <strain>Henan</strain>
    </source>
</reference>
<dbReference type="PROSITE" id="PS50014">
    <property type="entry name" value="BROMODOMAIN_2"/>
    <property type="match status" value="1"/>
</dbReference>
<keyword evidence="1 2" id="KW-0103">Bromodomain</keyword>
<dbReference type="Pfam" id="PF00439">
    <property type="entry name" value="Bromodomain"/>
    <property type="match status" value="1"/>
</dbReference>
<dbReference type="EMBL" id="DF144346">
    <property type="protein sequence ID" value="GAA56703.1"/>
    <property type="molecule type" value="Genomic_DNA"/>
</dbReference>
<feature type="region of interest" description="Disordered" evidence="3">
    <location>
        <begin position="433"/>
        <end position="462"/>
    </location>
</feature>
<protein>
    <submittedName>
        <fullName evidence="5">Bromodomain-containing protein 9</fullName>
    </submittedName>
</protein>
<dbReference type="PANTHER" id="PTHR22881">
    <property type="entry name" value="BROMODOMAIN CONTAINING PROTEIN"/>
    <property type="match status" value="1"/>
</dbReference>
<feature type="compositionally biased region" description="Basic residues" evidence="3">
    <location>
        <begin position="338"/>
        <end position="348"/>
    </location>
</feature>
<feature type="compositionally biased region" description="Low complexity" evidence="3">
    <location>
        <begin position="1236"/>
        <end position="1246"/>
    </location>
</feature>
<feature type="compositionally biased region" description="Basic residues" evidence="3">
    <location>
        <begin position="269"/>
        <end position="278"/>
    </location>
</feature>
<evidence type="ECO:0000313" key="5">
    <source>
        <dbReference type="EMBL" id="GAA56703.1"/>
    </source>
</evidence>
<name>G7YUS3_CLOSI</name>
<feature type="compositionally biased region" description="Low complexity" evidence="3">
    <location>
        <begin position="975"/>
        <end position="996"/>
    </location>
</feature>
<feature type="compositionally biased region" description="Basic and acidic residues" evidence="3">
    <location>
        <begin position="1273"/>
        <end position="1283"/>
    </location>
</feature>
<sequence length="1503" mass="161892">MSADESSPVSLPCVTKQSNNSLKLKISFPVSKGRLYPLLILIRSHLAHGVTDQHAIGVDTAPANYSEVTSKNLFTVLMEVHGQLVRRDPRGIFANPVTDEIAAGYSQTISHPMDLGTIYTRLQSRAYYRSATDYLADVTLMCDNAMVYNAPNTVYFERARKLLLFCRKLLMAPSLRKLCIQLGLKDELSTAEMGESSLSGELPQHHGKLNSICCRRLSGQDGGGALRSSRHGLASPKRDWYLVQSSSSQPSSMHSRLTIISRGGSSRSRGSHRRHHLGSSHSRPFVHKEDPKNQIDHCSSNTSLLSSDGSTLDDSFSPSKTPPVHVTPSTETPGPSPRRPRGRPRKTPRVLPTTSADVQSQIPPCSSTVSSNISSPDQSFSRVTRRASFSPNSTHTDSSQVGLDDAIIEGTNLTPSSTPIAFENTSISATPFPPAQPLSSQCESTPASSSVSPVIPAQASPTLQRIRSSLELGSSSFGRKRKRSVEPTCLLKLETPTKRTELSRPYPLKSDDFNMERPRSPRRKRGTKDTEDDTDSITDSKASSPASVNPSESTPVKTRKSSIVQTEEPEDETLLQARQAAALAADRLRSRYATLCGLSWDQQHESASRFGPRIVYLNHDKPGEITATDCPKAQSRDSSLKASKQLDVIDHPSVFKVNYPAAFVRSMTGGLSDTRDSKTNSGPTKTLDDIRNKVAANPLIEPLSVEEQDVLKQLDKLKYGPDEPLSAAIHGPLAIFSSAEMGRFSDVYGCDLTAIEYAYSLLRFVEPMGRWARRWAAKKLDAATDGMHSQLAYYCQSTAPDALATADEGNPKDPNNDPSCPPVTSWMQSVHLTLDSPTPPSSPEPMSFLAALDEKPDPSLLQLCPTTLEFDSEHTPVFNGLGDTQLSQTSFVYQVHAPPSSGITATTTASILLSSDRCTQQSETQASQSGELKADSARKPPSHSTSCLLTTESPLAQAEPLLVHSSTTASIPYDSSSANSETPSSSTPTPHAIPASRIMKQETHEAGDKSRVDSSQHTSVLKAVLSVPVSELNLLADRVNHHTVSVSSAAGGPPYTALPQTNEHIASGSPQTLISQTCSQTPLPHLPVSDTKVKQPVQSTKLLASAADSCSTEREKSVLSAEPTPCETEPTGTAEDVCLDDILGDAFGISADNSLPTKTDEQTRPVNQSDAELDMLGSVDETKDAGLEPEEVGFLHDSSDTQCASQRVQPVEPNEANEDNRVQSLISDGPKISVPESSSSNTNTENTRFDDLAVGESVSGTNTPPIEQLPDANEQRKSADECCVHSMRSSSLEPRTEPSPGVDDTATAPLIGLPNTSETEQLARTDGIRCEVDSAVAQTTVRPSDENGTLSPQSYALETAETEDQFIHNILYGVYTENPNVAQTELPLQTDQLSPLDDDCLVHPPVFCNTDVTESQYTTKPNLDSANATAVDQLASELVGSHIDQSQETVEKLQSADVSPLSPVCPNTVLSLSNVENVGENEATTLVPQSGTLEVESERGPNA</sequence>
<accession>G7YUS3</accession>
<feature type="compositionally biased region" description="Low complexity" evidence="3">
    <location>
        <begin position="299"/>
        <end position="317"/>
    </location>
</feature>
<feature type="compositionally biased region" description="Polar residues" evidence="3">
    <location>
        <begin position="1069"/>
        <end position="1082"/>
    </location>
</feature>
<dbReference type="PANTHER" id="PTHR22881:SF27">
    <property type="entry name" value="BROMODOMAIN CONTAINING 7_9"/>
    <property type="match status" value="1"/>
</dbReference>
<evidence type="ECO:0000256" key="3">
    <source>
        <dbReference type="SAM" id="MobiDB-lite"/>
    </source>
</evidence>
<feature type="region of interest" description="Disordered" evidence="3">
    <location>
        <begin position="261"/>
        <end position="400"/>
    </location>
</feature>
<evidence type="ECO:0000256" key="2">
    <source>
        <dbReference type="PROSITE-ProRule" id="PRU00035"/>
    </source>
</evidence>
<feature type="region of interest" description="Disordered" evidence="3">
    <location>
        <begin position="488"/>
        <end position="572"/>
    </location>
</feature>
<dbReference type="Gene3D" id="1.20.920.10">
    <property type="entry name" value="Bromodomain-like"/>
    <property type="match status" value="1"/>
</dbReference>
<feature type="compositionally biased region" description="Low complexity" evidence="3">
    <location>
        <begin position="444"/>
        <end position="461"/>
    </location>
</feature>
<feature type="region of interest" description="Disordered" evidence="3">
    <location>
        <begin position="916"/>
        <end position="948"/>
    </location>
</feature>
<dbReference type="SUPFAM" id="SSF47370">
    <property type="entry name" value="Bromodomain"/>
    <property type="match status" value="1"/>
</dbReference>
<feature type="compositionally biased region" description="Low complexity" evidence="3">
    <location>
        <begin position="1122"/>
        <end position="1131"/>
    </location>
</feature>
<feature type="compositionally biased region" description="Basic and acidic residues" evidence="3">
    <location>
        <begin position="286"/>
        <end position="295"/>
    </location>
</feature>
<organism evidence="5 6">
    <name type="scientific">Clonorchis sinensis</name>
    <name type="common">Chinese liver fluke</name>
    <dbReference type="NCBI Taxonomy" id="79923"/>
    <lineage>
        <taxon>Eukaryota</taxon>
        <taxon>Metazoa</taxon>
        <taxon>Spiralia</taxon>
        <taxon>Lophotrochozoa</taxon>
        <taxon>Platyhelminthes</taxon>
        <taxon>Trematoda</taxon>
        <taxon>Digenea</taxon>
        <taxon>Opisthorchiida</taxon>
        <taxon>Opisthorchiata</taxon>
        <taxon>Opisthorchiidae</taxon>
        <taxon>Clonorchis</taxon>
    </lineage>
</organism>
<dbReference type="InterPro" id="IPR036427">
    <property type="entry name" value="Bromodomain-like_sf"/>
</dbReference>
<reference evidence="5" key="1">
    <citation type="journal article" date="2011" name="Genome Biol.">
        <title>The draft genome of the carcinogenic human liver fluke Clonorchis sinensis.</title>
        <authorList>
            <person name="Wang X."/>
            <person name="Chen W."/>
            <person name="Huang Y."/>
            <person name="Sun J."/>
            <person name="Men J."/>
            <person name="Liu H."/>
            <person name="Luo F."/>
            <person name="Guo L."/>
            <person name="Lv X."/>
            <person name="Deng C."/>
            <person name="Zhou C."/>
            <person name="Fan Y."/>
            <person name="Li X."/>
            <person name="Huang L."/>
            <person name="Hu Y."/>
            <person name="Liang C."/>
            <person name="Hu X."/>
            <person name="Xu J."/>
            <person name="Yu X."/>
        </authorList>
    </citation>
    <scope>NUCLEOTIDE SEQUENCE [LARGE SCALE GENOMIC DNA]</scope>
    <source>
        <strain evidence="5">Henan</strain>
    </source>
</reference>
<feature type="compositionally biased region" description="Basic and acidic residues" evidence="3">
    <location>
        <begin position="509"/>
        <end position="519"/>
    </location>
</feature>
<dbReference type="SMART" id="SM00297">
    <property type="entry name" value="BROMO"/>
    <property type="match status" value="1"/>
</dbReference>
<feature type="compositionally biased region" description="Polar residues" evidence="3">
    <location>
        <begin position="352"/>
        <end position="400"/>
    </location>
</feature>
<evidence type="ECO:0000313" key="6">
    <source>
        <dbReference type="Proteomes" id="UP000008909"/>
    </source>
</evidence>
<feature type="compositionally biased region" description="Polar residues" evidence="3">
    <location>
        <begin position="916"/>
        <end position="930"/>
    </location>
</feature>
<feature type="region of interest" description="Disordered" evidence="3">
    <location>
        <begin position="969"/>
        <end position="996"/>
    </location>
</feature>
<feature type="compositionally biased region" description="Polar residues" evidence="3">
    <location>
        <begin position="542"/>
        <end position="565"/>
    </location>
</feature>
<dbReference type="InterPro" id="IPR001487">
    <property type="entry name" value="Bromodomain"/>
</dbReference>
<feature type="region of interest" description="Disordered" evidence="3">
    <location>
        <begin position="1069"/>
        <end position="1094"/>
    </location>
</feature>
<keyword evidence="6" id="KW-1185">Reference proteome</keyword>
<evidence type="ECO:0000259" key="4">
    <source>
        <dbReference type="PROSITE" id="PS50014"/>
    </source>
</evidence>
<gene>
    <name evidence="5" type="ORF">CLF_111387</name>
</gene>
<feature type="domain" description="Bromo" evidence="4">
    <location>
        <begin position="85"/>
        <end position="156"/>
    </location>
</feature>
<feature type="region of interest" description="Disordered" evidence="3">
    <location>
        <begin position="1150"/>
        <end position="1170"/>
    </location>
</feature>